<reference evidence="8" key="1">
    <citation type="submission" date="2022-11" db="EMBL/GenBank/DDBJ databases">
        <title>Hoeflea poritis sp. nov., isolated from scleractinian coral Porites lutea.</title>
        <authorList>
            <person name="Zhang G."/>
            <person name="Wei Q."/>
            <person name="Cai L."/>
        </authorList>
    </citation>
    <scope>NUCLEOTIDE SEQUENCE</scope>
    <source>
        <strain evidence="8">E7-10</strain>
    </source>
</reference>
<dbReference type="Pfam" id="PF00892">
    <property type="entry name" value="EamA"/>
    <property type="match status" value="2"/>
</dbReference>
<feature type="domain" description="EamA" evidence="7">
    <location>
        <begin position="12"/>
        <end position="145"/>
    </location>
</feature>
<evidence type="ECO:0000313" key="8">
    <source>
        <dbReference type="EMBL" id="MDA4846091.1"/>
    </source>
</evidence>
<evidence type="ECO:0000256" key="2">
    <source>
        <dbReference type="ARBA" id="ARBA00009853"/>
    </source>
</evidence>
<evidence type="ECO:0000256" key="4">
    <source>
        <dbReference type="ARBA" id="ARBA00022989"/>
    </source>
</evidence>
<feature type="transmembrane region" description="Helical" evidence="6">
    <location>
        <begin position="158"/>
        <end position="178"/>
    </location>
</feature>
<keyword evidence="9" id="KW-1185">Reference proteome</keyword>
<protein>
    <submittedName>
        <fullName evidence="8">DMT family transporter</fullName>
    </submittedName>
</protein>
<dbReference type="PANTHER" id="PTHR22911">
    <property type="entry name" value="ACYL-MALONYL CONDENSING ENZYME-RELATED"/>
    <property type="match status" value="1"/>
</dbReference>
<comment type="similarity">
    <text evidence="2">Belongs to the drug/metabolite transporter (DMT) superfamily. 10 TMS drug/metabolite exporter (DME) (TC 2.A.7.3) family.</text>
</comment>
<comment type="subcellular location">
    <subcellularLocation>
        <location evidence="1">Membrane</location>
        <topology evidence="1">Multi-pass membrane protein</topology>
    </subcellularLocation>
</comment>
<evidence type="ECO:0000256" key="5">
    <source>
        <dbReference type="ARBA" id="ARBA00023136"/>
    </source>
</evidence>
<keyword evidence="3 6" id="KW-0812">Transmembrane</keyword>
<dbReference type="InterPro" id="IPR000620">
    <property type="entry name" value="EamA_dom"/>
</dbReference>
<keyword evidence="4 6" id="KW-1133">Transmembrane helix</keyword>
<comment type="caution">
    <text evidence="8">The sequence shown here is derived from an EMBL/GenBank/DDBJ whole genome shotgun (WGS) entry which is preliminary data.</text>
</comment>
<feature type="transmembrane region" description="Helical" evidence="6">
    <location>
        <begin position="243"/>
        <end position="266"/>
    </location>
</feature>
<dbReference type="InterPro" id="IPR037185">
    <property type="entry name" value="EmrE-like"/>
</dbReference>
<dbReference type="Proteomes" id="UP001148313">
    <property type="component" value="Unassembled WGS sequence"/>
</dbReference>
<evidence type="ECO:0000256" key="3">
    <source>
        <dbReference type="ARBA" id="ARBA00022692"/>
    </source>
</evidence>
<gene>
    <name evidence="8" type="ORF">OOZ53_12070</name>
</gene>
<feature type="transmembrane region" description="Helical" evidence="6">
    <location>
        <begin position="129"/>
        <end position="146"/>
    </location>
</feature>
<proteinExistence type="inferred from homology"/>
<feature type="transmembrane region" description="Helical" evidence="6">
    <location>
        <begin position="45"/>
        <end position="66"/>
    </location>
</feature>
<feature type="transmembrane region" description="Helical" evidence="6">
    <location>
        <begin position="190"/>
        <end position="212"/>
    </location>
</feature>
<dbReference type="RefSeq" id="WP_271089810.1">
    <property type="nucleotide sequence ID" value="NZ_JAPJZH010000006.1"/>
</dbReference>
<sequence>MTGLEDKFSTLRAVLWTLLAALVFTLIFASGKFVGAEVDAVQIVFMRYLGAAVVIGAAVLWIHRGFAPVRSDVPGLHLARAVSGVSGEICIISAPLFMAYEDATSISLTNGVIAMLLAIVLLKERAGPMHWFAAMTCLLGAILIVRSQAESAAAGSNMLGIGIAVSGAVLSGAELFFIKLLTGRERPMVIMLYVNVLAVIMLAVPALLLWRPMHGADLVWLLSIGPLALFGQYCWIRAFQNADAVIVVPVGYAAIPFSAILGIVAFHQGLGAVQVTGAMLVLAGGVLLARLPATRETAAGAE</sequence>
<accession>A0ABT4VN26</accession>
<dbReference type="EMBL" id="JAPJZH010000006">
    <property type="protein sequence ID" value="MDA4846091.1"/>
    <property type="molecule type" value="Genomic_DNA"/>
</dbReference>
<feature type="transmembrane region" description="Helical" evidence="6">
    <location>
        <begin position="78"/>
        <end position="97"/>
    </location>
</feature>
<name>A0ABT4VN26_9HYPH</name>
<evidence type="ECO:0000256" key="6">
    <source>
        <dbReference type="SAM" id="Phobius"/>
    </source>
</evidence>
<keyword evidence="5 6" id="KW-0472">Membrane</keyword>
<feature type="domain" description="EamA" evidence="7">
    <location>
        <begin position="159"/>
        <end position="288"/>
    </location>
</feature>
<dbReference type="PANTHER" id="PTHR22911:SF6">
    <property type="entry name" value="SOLUTE CARRIER FAMILY 35 MEMBER G1"/>
    <property type="match status" value="1"/>
</dbReference>
<feature type="transmembrane region" description="Helical" evidence="6">
    <location>
        <begin position="272"/>
        <end position="289"/>
    </location>
</feature>
<feature type="transmembrane region" description="Helical" evidence="6">
    <location>
        <begin position="218"/>
        <end position="236"/>
    </location>
</feature>
<feature type="transmembrane region" description="Helical" evidence="6">
    <location>
        <begin position="103"/>
        <end position="122"/>
    </location>
</feature>
<organism evidence="8 9">
    <name type="scientific">Hoeflea poritis</name>
    <dbReference type="NCBI Taxonomy" id="2993659"/>
    <lineage>
        <taxon>Bacteria</taxon>
        <taxon>Pseudomonadati</taxon>
        <taxon>Pseudomonadota</taxon>
        <taxon>Alphaproteobacteria</taxon>
        <taxon>Hyphomicrobiales</taxon>
        <taxon>Rhizobiaceae</taxon>
        <taxon>Hoeflea</taxon>
    </lineage>
</organism>
<evidence type="ECO:0000313" key="9">
    <source>
        <dbReference type="Proteomes" id="UP001148313"/>
    </source>
</evidence>
<evidence type="ECO:0000259" key="7">
    <source>
        <dbReference type="Pfam" id="PF00892"/>
    </source>
</evidence>
<evidence type="ECO:0000256" key="1">
    <source>
        <dbReference type="ARBA" id="ARBA00004141"/>
    </source>
</evidence>
<dbReference type="SUPFAM" id="SSF103481">
    <property type="entry name" value="Multidrug resistance efflux transporter EmrE"/>
    <property type="match status" value="2"/>
</dbReference>